<dbReference type="PIRSF" id="PIRSF004311">
    <property type="entry name" value="Helix_destablz_SSB_T7"/>
    <property type="match status" value="1"/>
</dbReference>
<evidence type="ECO:0000313" key="3">
    <source>
        <dbReference type="EMBL" id="QVW21437.1"/>
    </source>
</evidence>
<proteinExistence type="inferred from homology"/>
<feature type="compositionally biased region" description="Polar residues" evidence="1">
    <location>
        <begin position="210"/>
        <end position="222"/>
    </location>
</feature>
<dbReference type="SUPFAM" id="SSF50249">
    <property type="entry name" value="Nucleic acid-binding proteins"/>
    <property type="match status" value="1"/>
</dbReference>
<dbReference type="Proteomes" id="UP000681155">
    <property type="component" value="Chromosome"/>
</dbReference>
<evidence type="ECO:0000313" key="4">
    <source>
        <dbReference type="Proteomes" id="UP000681155"/>
    </source>
</evidence>
<evidence type="ECO:0000259" key="2">
    <source>
        <dbReference type="Pfam" id="PF21265"/>
    </source>
</evidence>
<dbReference type="Pfam" id="PF21265">
    <property type="entry name" value="SBB_T7"/>
    <property type="match status" value="1"/>
</dbReference>
<feature type="region of interest" description="Disordered" evidence="1">
    <location>
        <begin position="191"/>
        <end position="235"/>
    </location>
</feature>
<sequence>MAIKKEFMFTPRGTAEPYCSIQKPDYGNPEKGFGNPRGVYKVDLTVPSKDAQPLINKINKLHEENYSAICEQFEVDRPALMAKLGRGKKLQEPYEGNMPYFVNDDGTVTFKFSSYASYVDKKTEELKPLVLKVVDSKGKRIDNVPAISGGSELKARFSMFAYGFSAVAGASVKLQLDSVMLLKLVEFGGGDDEWGDEAEDGYVAEENRQEQGWSDSEQNQGDDSSDDEGQYGGDF</sequence>
<dbReference type="HAMAP" id="MF_04153">
    <property type="entry name" value="SSB_T7"/>
    <property type="match status" value="1"/>
</dbReference>
<protein>
    <submittedName>
        <fullName evidence="3">DUF2815 family protein</fullName>
    </submittedName>
</protein>
<keyword evidence="4" id="KW-1185">Reference proteome</keyword>
<dbReference type="EMBL" id="CP075566">
    <property type="protein sequence ID" value="QVW21437.1"/>
    <property type="molecule type" value="Genomic_DNA"/>
</dbReference>
<reference evidence="3 4" key="1">
    <citation type="submission" date="2021-05" db="EMBL/GenBank/DDBJ databases">
        <title>Complete genome of the cytokinin-producing biocontrol strain Pseudomonas fluorescens G20-18.</title>
        <authorList>
            <person name="Nielsen T.K."/>
            <person name="Mekureyaw M.F."/>
            <person name="Hansen L.H."/>
            <person name="Nicolaisen M.H."/>
            <person name="Roitsch T.G."/>
            <person name="Hennessy R.C."/>
        </authorList>
    </citation>
    <scope>NUCLEOTIDE SEQUENCE [LARGE SCALE GENOMIC DNA]</scope>
    <source>
        <strain evidence="3 4">G20-18</strain>
    </source>
</reference>
<dbReference type="InterPro" id="IPR012340">
    <property type="entry name" value="NA-bd_OB-fold"/>
</dbReference>
<organism evidence="3 4">
    <name type="scientific">Pseudomonas hormoni</name>
    <dbReference type="NCBI Taxonomy" id="3093767"/>
    <lineage>
        <taxon>Bacteria</taxon>
        <taxon>Pseudomonadati</taxon>
        <taxon>Pseudomonadota</taxon>
        <taxon>Gammaproteobacteria</taxon>
        <taxon>Pseudomonadales</taxon>
        <taxon>Pseudomonadaceae</taxon>
        <taxon>Pseudomonas</taxon>
    </lineage>
</organism>
<evidence type="ECO:0000256" key="1">
    <source>
        <dbReference type="SAM" id="MobiDB-lite"/>
    </source>
</evidence>
<dbReference type="InterPro" id="IPR016411">
    <property type="entry name" value="SSB_T7"/>
</dbReference>
<dbReference type="RefSeq" id="WP_214377299.1">
    <property type="nucleotide sequence ID" value="NZ_CP075566.1"/>
</dbReference>
<name>A0ABX8EPG8_9PSED</name>
<feature type="compositionally biased region" description="Acidic residues" evidence="1">
    <location>
        <begin position="191"/>
        <end position="203"/>
    </location>
</feature>
<feature type="domain" description="Single-stranded DNA-binding protein BPT7" evidence="2">
    <location>
        <begin position="13"/>
        <end position="184"/>
    </location>
</feature>
<dbReference type="InterPro" id="IPR049476">
    <property type="entry name" value="SBB_BPT7"/>
</dbReference>
<dbReference type="Gene3D" id="2.40.50.140">
    <property type="entry name" value="Nucleic acid-binding proteins"/>
    <property type="match status" value="1"/>
</dbReference>
<gene>
    <name evidence="3" type="ORF">KJF94_16110</name>
</gene>
<accession>A0ABX8EPG8</accession>